<protein>
    <submittedName>
        <fullName evidence="2">Transcriptional regulator, CopG family</fullName>
    </submittedName>
</protein>
<dbReference type="GO" id="GO:0006355">
    <property type="term" value="P:regulation of DNA-templated transcription"/>
    <property type="evidence" value="ECO:0007669"/>
    <property type="project" value="InterPro"/>
</dbReference>
<dbReference type="SUPFAM" id="SSF47598">
    <property type="entry name" value="Ribbon-helix-helix"/>
    <property type="match status" value="1"/>
</dbReference>
<dbReference type="PANTHER" id="PTHR36215">
    <property type="entry name" value="BLL4998 PROTEIN"/>
    <property type="match status" value="1"/>
</dbReference>
<dbReference type="CDD" id="cd22231">
    <property type="entry name" value="RHH_NikR_HicB-like"/>
    <property type="match status" value="1"/>
</dbReference>
<dbReference type="InterPro" id="IPR010985">
    <property type="entry name" value="Ribbon_hlx_hlx"/>
</dbReference>
<keyword evidence="1" id="KW-0175">Coiled coil</keyword>
<sequence length="85" mass="10182">MYTQRRKNVSETEKVTVRLPRSFIEKVDFLVEMDDFSSRSEAIRTAVRDMLYYRVDLVAEKVEKMAEQEQKMARAKAVRDEYLKK</sequence>
<dbReference type="Pfam" id="PF17723">
    <property type="entry name" value="RHH_8"/>
    <property type="match status" value="1"/>
</dbReference>
<name>M1PV35_9ZZZZ</name>
<evidence type="ECO:0000313" key="2">
    <source>
        <dbReference type="EMBL" id="AGF92959.1"/>
    </source>
</evidence>
<dbReference type="PANTHER" id="PTHR36215:SF1">
    <property type="entry name" value="BLL4998 PROTEIN"/>
    <property type="match status" value="1"/>
</dbReference>
<dbReference type="EMBL" id="JX684078">
    <property type="protein sequence ID" value="AGF92959.1"/>
    <property type="molecule type" value="Genomic_DNA"/>
</dbReference>
<accession>M1PV35</accession>
<evidence type="ECO:0000256" key="1">
    <source>
        <dbReference type="SAM" id="Coils"/>
    </source>
</evidence>
<dbReference type="InterPro" id="IPR013321">
    <property type="entry name" value="Arc_rbn_hlx_hlx"/>
</dbReference>
<proteinExistence type="predicted"/>
<gene>
    <name evidence="2" type="ORF">FLSS-6_0014</name>
</gene>
<dbReference type="InterPro" id="IPR041088">
    <property type="entry name" value="RHH_8"/>
</dbReference>
<feature type="coiled-coil region" evidence="1">
    <location>
        <begin position="58"/>
        <end position="85"/>
    </location>
</feature>
<dbReference type="Gene3D" id="1.10.1220.10">
    <property type="entry name" value="Met repressor-like"/>
    <property type="match status" value="1"/>
</dbReference>
<organism evidence="2">
    <name type="scientific">uncultured organism</name>
    <dbReference type="NCBI Taxonomy" id="155900"/>
    <lineage>
        <taxon>unclassified sequences</taxon>
        <taxon>environmental samples</taxon>
    </lineage>
</organism>
<dbReference type="AlphaFoldDB" id="M1PV35"/>
<reference evidence="2" key="1">
    <citation type="journal article" date="2013" name="Syst. Appl. Microbiol.">
        <title>New insights into the archaeal diversity of a hypersaline microbial mat obtained by a metagenomic approach.</title>
        <authorList>
            <person name="Lopez-Lopez A."/>
            <person name="Richter M."/>
            <person name="Pena A."/>
            <person name="Tamames J."/>
            <person name="Rossello-Mora R."/>
        </authorList>
    </citation>
    <scope>NUCLEOTIDE SEQUENCE</scope>
</reference>